<keyword evidence="1" id="KW-1133">Transmembrane helix</keyword>
<evidence type="ECO:0000256" key="1">
    <source>
        <dbReference type="SAM" id="Phobius"/>
    </source>
</evidence>
<comment type="caution">
    <text evidence="2">The sequence shown here is derived from an EMBL/GenBank/DDBJ whole genome shotgun (WGS) entry which is preliminary data.</text>
</comment>
<protein>
    <submittedName>
        <fullName evidence="2">Uncharacterized protein</fullName>
    </submittedName>
</protein>
<keyword evidence="1" id="KW-0472">Membrane</keyword>
<organism evidence="2">
    <name type="scientific">marine sediment metagenome</name>
    <dbReference type="NCBI Taxonomy" id="412755"/>
    <lineage>
        <taxon>unclassified sequences</taxon>
        <taxon>metagenomes</taxon>
        <taxon>ecological metagenomes</taxon>
    </lineage>
</organism>
<evidence type="ECO:0000313" key="2">
    <source>
        <dbReference type="EMBL" id="KKL57034.1"/>
    </source>
</evidence>
<dbReference type="AlphaFoldDB" id="A0A0F9D624"/>
<reference evidence="2" key="1">
    <citation type="journal article" date="2015" name="Nature">
        <title>Complex archaea that bridge the gap between prokaryotes and eukaryotes.</title>
        <authorList>
            <person name="Spang A."/>
            <person name="Saw J.H."/>
            <person name="Jorgensen S.L."/>
            <person name="Zaremba-Niedzwiedzka K."/>
            <person name="Martijn J."/>
            <person name="Lind A.E."/>
            <person name="van Eijk R."/>
            <person name="Schleper C."/>
            <person name="Guy L."/>
            <person name="Ettema T.J."/>
        </authorList>
    </citation>
    <scope>NUCLEOTIDE SEQUENCE</scope>
</reference>
<accession>A0A0F9D624</accession>
<proteinExistence type="predicted"/>
<sequence>MRKTSISAIKNHPSNVLLVSRGSILTQNKAVLSSNRTIAKTIVRNDKVTINLLGGVQTMYISLFFVLKIS</sequence>
<keyword evidence="1" id="KW-0812">Transmembrane</keyword>
<feature type="transmembrane region" description="Helical" evidence="1">
    <location>
        <begin position="48"/>
        <end position="67"/>
    </location>
</feature>
<dbReference type="EMBL" id="LAZR01030299">
    <property type="protein sequence ID" value="KKL57034.1"/>
    <property type="molecule type" value="Genomic_DNA"/>
</dbReference>
<name>A0A0F9D624_9ZZZZ</name>
<gene>
    <name evidence="2" type="ORF">LCGC14_2239440</name>
</gene>